<proteinExistence type="predicted"/>
<protein>
    <submittedName>
        <fullName evidence="1">Uncharacterized protein</fullName>
    </submittedName>
</protein>
<evidence type="ECO:0000313" key="1">
    <source>
        <dbReference type="EMBL" id="CAL1683448.1"/>
    </source>
</evidence>
<keyword evidence="2" id="KW-1185">Reference proteome</keyword>
<dbReference type="EMBL" id="OZ034827">
    <property type="protein sequence ID" value="CAL1683448.1"/>
    <property type="molecule type" value="Genomic_DNA"/>
</dbReference>
<organism evidence="1 2">
    <name type="scientific">Lasius platythorax</name>
    <dbReference type="NCBI Taxonomy" id="488582"/>
    <lineage>
        <taxon>Eukaryota</taxon>
        <taxon>Metazoa</taxon>
        <taxon>Ecdysozoa</taxon>
        <taxon>Arthropoda</taxon>
        <taxon>Hexapoda</taxon>
        <taxon>Insecta</taxon>
        <taxon>Pterygota</taxon>
        <taxon>Neoptera</taxon>
        <taxon>Endopterygota</taxon>
        <taxon>Hymenoptera</taxon>
        <taxon>Apocrita</taxon>
        <taxon>Aculeata</taxon>
        <taxon>Formicoidea</taxon>
        <taxon>Formicidae</taxon>
        <taxon>Formicinae</taxon>
        <taxon>Lasius</taxon>
        <taxon>Lasius</taxon>
    </lineage>
</organism>
<sequence length="69" mass="7619">MNIRARERARLSQRVPRPSASSFARLNFGRSRGQRRAPLSTASTAVRFAANAFRGAIFSEDGYSMQSIG</sequence>
<evidence type="ECO:0000313" key="2">
    <source>
        <dbReference type="Proteomes" id="UP001497644"/>
    </source>
</evidence>
<dbReference type="Proteomes" id="UP001497644">
    <property type="component" value="Chromosome 4"/>
</dbReference>
<gene>
    <name evidence="1" type="ORF">LPLAT_LOCUS9163</name>
</gene>
<accession>A0AAV2NUH3</accession>
<reference evidence="1" key="1">
    <citation type="submission" date="2024-04" db="EMBL/GenBank/DDBJ databases">
        <authorList>
            <consortium name="Molecular Ecology Group"/>
        </authorList>
    </citation>
    <scope>NUCLEOTIDE SEQUENCE</scope>
</reference>
<dbReference type="AlphaFoldDB" id="A0AAV2NUH3"/>
<name>A0AAV2NUH3_9HYME</name>